<reference evidence="3" key="1">
    <citation type="submission" date="2020-01" db="EMBL/GenBank/DDBJ databases">
        <title>Genome sequence of Kobresia littledalei, the first chromosome-level genome in the family Cyperaceae.</title>
        <authorList>
            <person name="Qu G."/>
        </authorList>
    </citation>
    <scope>NUCLEOTIDE SEQUENCE</scope>
    <source>
        <strain evidence="3">C.B.Clarke</strain>
        <tissue evidence="3">Leaf</tissue>
    </source>
</reference>
<feature type="region of interest" description="Disordered" evidence="1">
    <location>
        <begin position="106"/>
        <end position="125"/>
    </location>
</feature>
<dbReference type="EMBL" id="SWLB01000017">
    <property type="protein sequence ID" value="KAF3327248.1"/>
    <property type="molecule type" value="Genomic_DNA"/>
</dbReference>
<feature type="compositionally biased region" description="Low complexity" evidence="1">
    <location>
        <begin position="484"/>
        <end position="504"/>
    </location>
</feature>
<proteinExistence type="predicted"/>
<feature type="compositionally biased region" description="Basic and acidic residues" evidence="1">
    <location>
        <begin position="109"/>
        <end position="125"/>
    </location>
</feature>
<organism evidence="3 4">
    <name type="scientific">Carex littledalei</name>
    <dbReference type="NCBI Taxonomy" id="544730"/>
    <lineage>
        <taxon>Eukaryota</taxon>
        <taxon>Viridiplantae</taxon>
        <taxon>Streptophyta</taxon>
        <taxon>Embryophyta</taxon>
        <taxon>Tracheophyta</taxon>
        <taxon>Spermatophyta</taxon>
        <taxon>Magnoliopsida</taxon>
        <taxon>Liliopsida</taxon>
        <taxon>Poales</taxon>
        <taxon>Cyperaceae</taxon>
        <taxon>Cyperoideae</taxon>
        <taxon>Cariceae</taxon>
        <taxon>Carex</taxon>
        <taxon>Carex subgen. Euthyceras</taxon>
    </lineage>
</organism>
<dbReference type="PANTHER" id="PTHR33870:SF4">
    <property type="entry name" value="CARDIOMYOPATHY-ASSOCIATED PROTEIN"/>
    <property type="match status" value="1"/>
</dbReference>
<keyword evidence="2" id="KW-0812">Transmembrane</keyword>
<feature type="transmembrane region" description="Helical" evidence="2">
    <location>
        <begin position="54"/>
        <end position="75"/>
    </location>
</feature>
<protein>
    <submittedName>
        <fullName evidence="3">Uncharacterized protein</fullName>
    </submittedName>
</protein>
<feature type="transmembrane region" description="Helical" evidence="2">
    <location>
        <begin position="30"/>
        <end position="48"/>
    </location>
</feature>
<dbReference type="AlphaFoldDB" id="A0A833QYN4"/>
<evidence type="ECO:0000256" key="2">
    <source>
        <dbReference type="SAM" id="Phobius"/>
    </source>
</evidence>
<name>A0A833QYN4_9POAL</name>
<gene>
    <name evidence="3" type="ORF">FCM35_KLT07366</name>
</gene>
<keyword evidence="4" id="KW-1185">Reference proteome</keyword>
<evidence type="ECO:0000256" key="1">
    <source>
        <dbReference type="SAM" id="MobiDB-lite"/>
    </source>
</evidence>
<evidence type="ECO:0000313" key="3">
    <source>
        <dbReference type="EMBL" id="KAF3327248.1"/>
    </source>
</evidence>
<keyword evidence="2" id="KW-1133">Transmembrane helix</keyword>
<accession>A0A833QYN4</accession>
<keyword evidence="2" id="KW-0472">Membrane</keyword>
<feature type="region of interest" description="Disordered" evidence="1">
    <location>
        <begin position="179"/>
        <end position="199"/>
    </location>
</feature>
<evidence type="ECO:0000313" key="4">
    <source>
        <dbReference type="Proteomes" id="UP000623129"/>
    </source>
</evidence>
<comment type="caution">
    <text evidence="3">The sequence shown here is derived from an EMBL/GenBank/DDBJ whole genome shotgun (WGS) entry which is preliminary data.</text>
</comment>
<dbReference type="Proteomes" id="UP000623129">
    <property type="component" value="Unassembled WGS sequence"/>
</dbReference>
<feature type="region of interest" description="Disordered" evidence="1">
    <location>
        <begin position="484"/>
        <end position="521"/>
    </location>
</feature>
<sequence>MAVDKNEDLTPLIQNKILFSIRVGYKHIHLYPYPFCVCIFLFMLYKIFPSLFFFILHFSPVIAITSLLLAALLTYGERETKSLESCSRDNNSQINTDFNCCQSPSYSEYDEKSENQHDEKRNPEKERFRRLASLIERRRARMSIRHEIKRNLIDPDEETWMYDASDFGDKVSPVNIPRRDPFSDQSEASGHVPGSAPSILHHRKAPFEEFLPGTTRFSRLDPFLVTEMDLAERDATASLMSNHTNIGHVCGVELKDDPKELNLKNGLTIRGGCDIGTVAGNVNVPEIHRYCSGKSLLNADNSQLESKEEILIPKEMVKDLVSGEENGTSSYSDTILLSEYLNLCSLGILPPRKEHTPSDSFRSVKLEENEIKLKEEKFKNAPDDTSNGVLDVSALDLEIVKVEANGEHDENLEHEEQKVNNGPDDSCNWLSDTRALVQEAVKFEENGEKDKNLEFEEETSSVKEVKSILKQLREEIVKAEPNSGVVPEPVVQEGESEGVENGSVTCETGVEPDSLLERLPLSDSISSDLKILRKQHKHGESSSSSSNDFD</sequence>
<dbReference type="PANTHER" id="PTHR33870">
    <property type="entry name" value="CARDIOMYOPATHY-ASSOCIATED PROTEIN"/>
    <property type="match status" value="1"/>
</dbReference>